<gene>
    <name evidence="2" type="ORF">B9G79_07295</name>
</gene>
<dbReference type="EMBL" id="CP020946">
    <property type="protein sequence ID" value="ASD63391.1"/>
    <property type="molecule type" value="Genomic_DNA"/>
</dbReference>
<dbReference type="Pfam" id="PF09423">
    <property type="entry name" value="PhoD"/>
    <property type="match status" value="1"/>
</dbReference>
<feature type="domain" description="PhoD-like phosphatase metallophosphatase" evidence="1">
    <location>
        <begin position="154"/>
        <end position="288"/>
    </location>
</feature>
<protein>
    <recommendedName>
        <fullName evidence="1">PhoD-like phosphatase metallophosphatase domain-containing protein</fullName>
    </recommendedName>
</protein>
<reference evidence="2 3" key="1">
    <citation type="submission" date="2017-04" db="EMBL/GenBank/DDBJ databases">
        <title>Whole genome sequence of Bdellovibrio bacteriovorus strain SSB218315.</title>
        <authorList>
            <person name="Oyedara O."/>
            <person name="Rodriguez-Perez M.A."/>
        </authorList>
    </citation>
    <scope>NUCLEOTIDE SEQUENCE [LARGE SCALE GENOMIC DNA]</scope>
    <source>
        <strain evidence="2 3">SSB218315</strain>
    </source>
</reference>
<dbReference type="InterPro" id="IPR029052">
    <property type="entry name" value="Metallo-depent_PP-like"/>
</dbReference>
<dbReference type="Gene3D" id="3.60.21.70">
    <property type="entry name" value="PhoD-like phosphatase"/>
    <property type="match status" value="1"/>
</dbReference>
<dbReference type="PANTHER" id="PTHR33987">
    <property type="entry name" value="CALCINEURIN-LIKE METALLO-PHOSPHOESTERASE SUPERFAMILY PROTEIN"/>
    <property type="match status" value="1"/>
</dbReference>
<accession>A0A1Z3N7J7</accession>
<evidence type="ECO:0000259" key="1">
    <source>
        <dbReference type="Pfam" id="PF09423"/>
    </source>
</evidence>
<evidence type="ECO:0000313" key="2">
    <source>
        <dbReference type="EMBL" id="ASD63391.1"/>
    </source>
</evidence>
<dbReference type="InterPro" id="IPR018946">
    <property type="entry name" value="PhoD-like_MPP"/>
</dbReference>
<dbReference type="PANTHER" id="PTHR33987:SF1">
    <property type="entry name" value="CALCINEURIN-LIKE METALLO-PHOSPHOESTERASE SUPERFAMILY PROTEIN"/>
    <property type="match status" value="1"/>
</dbReference>
<name>A0A1Z3N7J7_BDEBC</name>
<evidence type="ECO:0000313" key="3">
    <source>
        <dbReference type="Proteomes" id="UP000197003"/>
    </source>
</evidence>
<proteinExistence type="predicted"/>
<organism evidence="2 3">
    <name type="scientific">Bdellovibrio bacteriovorus</name>
    <dbReference type="NCBI Taxonomy" id="959"/>
    <lineage>
        <taxon>Bacteria</taxon>
        <taxon>Pseudomonadati</taxon>
        <taxon>Bdellovibrionota</taxon>
        <taxon>Bdellovibrionia</taxon>
        <taxon>Bdellovibrionales</taxon>
        <taxon>Pseudobdellovibrionaceae</taxon>
        <taxon>Bdellovibrio</taxon>
    </lineage>
</organism>
<dbReference type="SUPFAM" id="SSF56300">
    <property type="entry name" value="Metallo-dependent phosphatases"/>
    <property type="match status" value="1"/>
</dbReference>
<dbReference type="Proteomes" id="UP000197003">
    <property type="component" value="Chromosome"/>
</dbReference>
<dbReference type="OrthoDB" id="5288988at2"/>
<sequence>MTVTSFSARVSLLALTTILATSCAEKSQAPESLTLKMMRMQAENNYQSEIPQKDLKSVKKVQRVAFVCCAHQDQEQNLWQQVSAKNPDVVVFTGNSVSAVRYDEKPLGAQYKKLDQIEGYRQLRGKAPFMAVWDGLDFGLRHGDSGFEGKYESREAFLNYWNYIPKLQPKSAKGVEHSVILGAPGQRVQIIMLDTRFYATPWLDTGVDGVFKKNWNRSDSLLGTGQWNWLENELRKEAEYRVIVSPLQMAANTGGQERWGLFPLDRQKFFDTLRATNARKVVIVSGNRGFGSVGKVDLLEGYGPLYDLTVGPMNGETSPREKDFHYVGSALEAFNFGLLEWDWKAKTVHLKLVDESGKTAQEMKLSL</sequence>
<dbReference type="RefSeq" id="WP_088564932.1">
    <property type="nucleotide sequence ID" value="NZ_CP020946.1"/>
</dbReference>
<dbReference type="InterPro" id="IPR038607">
    <property type="entry name" value="PhoD-like_sf"/>
</dbReference>
<dbReference type="AlphaFoldDB" id="A0A1Z3N7J7"/>